<dbReference type="Proteomes" id="UP000007151">
    <property type="component" value="Unassembled WGS sequence"/>
</dbReference>
<feature type="transmembrane region" description="Helical" evidence="1">
    <location>
        <begin position="262"/>
        <end position="287"/>
    </location>
</feature>
<dbReference type="KEGG" id="dpl:KGM_211929"/>
<dbReference type="EMBL" id="AGBW02010426">
    <property type="protein sequence ID" value="OWR48537.1"/>
    <property type="molecule type" value="Genomic_DNA"/>
</dbReference>
<comment type="caution">
    <text evidence="2">The sequence shown here is derived from an EMBL/GenBank/DDBJ whole genome shotgun (WGS) entry which is preliminary data.</text>
</comment>
<dbReference type="InterPro" id="IPR013783">
    <property type="entry name" value="Ig-like_fold"/>
</dbReference>
<gene>
    <name evidence="2" type="ORF">KGM_211929</name>
</gene>
<keyword evidence="1" id="KW-0472">Membrane</keyword>
<evidence type="ECO:0000256" key="1">
    <source>
        <dbReference type="SAM" id="Phobius"/>
    </source>
</evidence>
<accession>A0A212F474</accession>
<evidence type="ECO:0008006" key="4">
    <source>
        <dbReference type="Google" id="ProtNLM"/>
    </source>
</evidence>
<dbReference type="AlphaFoldDB" id="A0A212F474"/>
<keyword evidence="1" id="KW-0812">Transmembrane</keyword>
<dbReference type="InParanoid" id="A0A212F474"/>
<keyword evidence="1" id="KW-1133">Transmembrane helix</keyword>
<name>A0A212F474_DANPL</name>
<organism evidence="2 3">
    <name type="scientific">Danaus plexippus plexippus</name>
    <dbReference type="NCBI Taxonomy" id="278856"/>
    <lineage>
        <taxon>Eukaryota</taxon>
        <taxon>Metazoa</taxon>
        <taxon>Ecdysozoa</taxon>
        <taxon>Arthropoda</taxon>
        <taxon>Hexapoda</taxon>
        <taxon>Insecta</taxon>
        <taxon>Pterygota</taxon>
        <taxon>Neoptera</taxon>
        <taxon>Endopterygota</taxon>
        <taxon>Lepidoptera</taxon>
        <taxon>Glossata</taxon>
        <taxon>Ditrysia</taxon>
        <taxon>Papilionoidea</taxon>
        <taxon>Nymphalidae</taxon>
        <taxon>Danainae</taxon>
        <taxon>Danaini</taxon>
        <taxon>Danaina</taxon>
        <taxon>Danaus</taxon>
        <taxon>Danaus</taxon>
    </lineage>
</organism>
<evidence type="ECO:0000313" key="2">
    <source>
        <dbReference type="EMBL" id="OWR48537.1"/>
    </source>
</evidence>
<protein>
    <recommendedName>
        <fullName evidence="4">Ig-like domain-containing protein</fullName>
    </recommendedName>
</protein>
<evidence type="ECO:0000313" key="3">
    <source>
        <dbReference type="Proteomes" id="UP000007151"/>
    </source>
</evidence>
<dbReference type="Gene3D" id="2.60.40.10">
    <property type="entry name" value="Immunoglobulins"/>
    <property type="match status" value="1"/>
</dbReference>
<proteinExistence type="predicted"/>
<reference evidence="2 3" key="1">
    <citation type="journal article" date="2011" name="Cell">
        <title>The monarch butterfly genome yields insights into long-distance migration.</title>
        <authorList>
            <person name="Zhan S."/>
            <person name="Merlin C."/>
            <person name="Boore J.L."/>
            <person name="Reppert S.M."/>
        </authorList>
    </citation>
    <scope>NUCLEOTIDE SEQUENCE [LARGE SCALE GENOMIC DNA]</scope>
    <source>
        <strain evidence="2">F-2</strain>
    </source>
</reference>
<keyword evidence="3" id="KW-1185">Reference proteome</keyword>
<dbReference type="InterPro" id="IPR036179">
    <property type="entry name" value="Ig-like_dom_sf"/>
</dbReference>
<dbReference type="SUPFAM" id="SSF48726">
    <property type="entry name" value="Immunoglobulin"/>
    <property type="match status" value="1"/>
</dbReference>
<sequence length="339" mass="37308">MVKVAVGNEALIKLKTSLEGQSSCVVRSPRGQEFDIFNTPPSDKYERWSDGCGVRIKDVRSEDLGRWRLSSSRGNNSLTGWSELHVLEDTTRYDAPPISLQDGAQAKVELSSLDNSYCVVAKPFSDSSLVPGKCSVTLDRTTRAVQGNWQVYLGLPGQVSELQTNRHVTVHSKEHLAVLDRFYFTPNRSIDVGDCSLNIISVQEEDVGEWTCAAVVDGEVHEARDTVTLDIGGSHNESMENLRLMICKILIDITFPDQSYPLYQAGLIGTAVGVAVLVFVFIGFMGYKRGWYQLLGLRPARQDSSAISEAPVTFSTRSRSLTSTTLSSCSSEDSAVQRQ</sequence>